<gene>
    <name evidence="3" type="ORF">GCM10009639_06720</name>
</gene>
<dbReference type="NCBIfam" id="TIGR03083">
    <property type="entry name" value="maleylpyruvate isomerase family mycothiol-dependent enzyme"/>
    <property type="match status" value="1"/>
</dbReference>
<name>A0ABP4IF76_9ACTN</name>
<dbReference type="InterPro" id="IPR034660">
    <property type="entry name" value="DinB/YfiT-like"/>
</dbReference>
<dbReference type="Gene3D" id="1.20.120.450">
    <property type="entry name" value="dinb family like domain"/>
    <property type="match status" value="1"/>
</dbReference>
<keyword evidence="4" id="KW-1185">Reference proteome</keyword>
<sequence>MTAAPHGAREPEESTMTAAHTQHDPDEQLQAYRRSRRAIAALVAGLPDPAAVGVPACPEWSVRDLVGHLVHICESFVALEDSQIDLVPLEDVPAAALLDRWEGLDEALPAALERTPELRRRILLLDVFSHELDLRQGLGAPVEPTAHPAFDGALDLTTLGFGLAVQGGGLPALRIETPERSWVVGEGDPAATVRGAAVDVFRSLTGRRTRPQIEDLEWSGGPAGRWAEAFAWGPFAPPPAEVEPLAGR</sequence>
<proteinExistence type="predicted"/>
<dbReference type="InterPro" id="IPR024344">
    <property type="entry name" value="MDMPI_metal-binding"/>
</dbReference>
<dbReference type="InterPro" id="IPR017517">
    <property type="entry name" value="Maleyloyr_isom"/>
</dbReference>
<feature type="domain" description="Mycothiol-dependent maleylpyruvate isomerase metal-binding" evidence="2">
    <location>
        <begin position="33"/>
        <end position="120"/>
    </location>
</feature>
<dbReference type="GO" id="GO:0016853">
    <property type="term" value="F:isomerase activity"/>
    <property type="evidence" value="ECO:0007669"/>
    <property type="project" value="UniProtKB-KW"/>
</dbReference>
<evidence type="ECO:0000256" key="1">
    <source>
        <dbReference type="SAM" id="MobiDB-lite"/>
    </source>
</evidence>
<reference evidence="4" key="1">
    <citation type="journal article" date="2019" name="Int. J. Syst. Evol. Microbiol.">
        <title>The Global Catalogue of Microorganisms (GCM) 10K type strain sequencing project: providing services to taxonomists for standard genome sequencing and annotation.</title>
        <authorList>
            <consortium name="The Broad Institute Genomics Platform"/>
            <consortium name="The Broad Institute Genome Sequencing Center for Infectious Disease"/>
            <person name="Wu L."/>
            <person name="Ma J."/>
        </authorList>
    </citation>
    <scope>NUCLEOTIDE SEQUENCE [LARGE SCALE GENOMIC DNA]</scope>
    <source>
        <strain evidence="4">JCM 12393</strain>
    </source>
</reference>
<dbReference type="Pfam" id="PF11716">
    <property type="entry name" value="MDMPI_N"/>
    <property type="match status" value="1"/>
</dbReference>
<dbReference type="EMBL" id="BAAAKJ010000028">
    <property type="protein sequence ID" value="GAA1384814.1"/>
    <property type="molecule type" value="Genomic_DNA"/>
</dbReference>
<feature type="region of interest" description="Disordered" evidence="1">
    <location>
        <begin position="1"/>
        <end position="25"/>
    </location>
</feature>
<comment type="caution">
    <text evidence="3">The sequence shown here is derived from an EMBL/GenBank/DDBJ whole genome shotgun (WGS) entry which is preliminary data.</text>
</comment>
<dbReference type="SUPFAM" id="SSF109854">
    <property type="entry name" value="DinB/YfiT-like putative metalloenzymes"/>
    <property type="match status" value="1"/>
</dbReference>
<organism evidence="3 4">
    <name type="scientific">Kitasatospora putterlickiae</name>
    <dbReference type="NCBI Taxonomy" id="221725"/>
    <lineage>
        <taxon>Bacteria</taxon>
        <taxon>Bacillati</taxon>
        <taxon>Actinomycetota</taxon>
        <taxon>Actinomycetes</taxon>
        <taxon>Kitasatosporales</taxon>
        <taxon>Streptomycetaceae</taxon>
        <taxon>Kitasatospora</taxon>
    </lineage>
</organism>
<accession>A0ABP4IF76</accession>
<evidence type="ECO:0000313" key="3">
    <source>
        <dbReference type="EMBL" id="GAA1384814.1"/>
    </source>
</evidence>
<evidence type="ECO:0000313" key="4">
    <source>
        <dbReference type="Proteomes" id="UP001499863"/>
    </source>
</evidence>
<evidence type="ECO:0000259" key="2">
    <source>
        <dbReference type="Pfam" id="PF11716"/>
    </source>
</evidence>
<protein>
    <submittedName>
        <fullName evidence="3">Maleylpyruvate isomerase family mycothiol-dependent enzyme</fullName>
    </submittedName>
</protein>
<keyword evidence="3" id="KW-0413">Isomerase</keyword>
<dbReference type="Proteomes" id="UP001499863">
    <property type="component" value="Unassembled WGS sequence"/>
</dbReference>